<feature type="binding site" evidence="18">
    <location>
        <position position="74"/>
    </location>
    <ligand>
        <name>a divalent metal cation</name>
        <dbReference type="ChEBI" id="CHEBI:60240"/>
    </ligand>
</feature>
<feature type="active site" description="Proton acceptor" evidence="15">
    <location>
        <position position="67"/>
    </location>
</feature>
<comment type="similarity">
    <text evidence="2">Belongs to the bacterial diacylglycerol kinase family.</text>
</comment>
<feature type="transmembrane region" description="Helical" evidence="19">
    <location>
        <begin position="29"/>
        <end position="47"/>
    </location>
</feature>
<sequence length="122" mass="13698">MIKAINEHHISIKNAFNGVKWALKTQPNYRVHIFFSLISLLVAWLLKISYIEIIIIIFLIIIGFVIETINTGIEATTDAIDKQIRDDIKIAKDVSAASMLIYAIGAAIIAAFIFIPKIINLF</sequence>
<evidence type="ECO:0000256" key="10">
    <source>
        <dbReference type="ARBA" id="ARBA00022989"/>
    </source>
</evidence>
<evidence type="ECO:0000256" key="3">
    <source>
        <dbReference type="ARBA" id="ARBA00022475"/>
    </source>
</evidence>
<feature type="binding site" evidence="17">
    <location>
        <position position="74"/>
    </location>
    <ligand>
        <name>ATP</name>
        <dbReference type="ChEBI" id="CHEBI:30616"/>
    </ligand>
</feature>
<dbReference type="AlphaFoldDB" id="A0A1F7HJK1"/>
<dbReference type="GO" id="GO:0046872">
    <property type="term" value="F:metal ion binding"/>
    <property type="evidence" value="ECO:0007669"/>
    <property type="project" value="UniProtKB-KW"/>
</dbReference>
<evidence type="ECO:0000256" key="2">
    <source>
        <dbReference type="ARBA" id="ARBA00005967"/>
    </source>
</evidence>
<keyword evidence="11" id="KW-0443">Lipid metabolism</keyword>
<dbReference type="GO" id="GO:0016301">
    <property type="term" value="F:kinase activity"/>
    <property type="evidence" value="ECO:0007669"/>
    <property type="project" value="UniProtKB-KW"/>
</dbReference>
<evidence type="ECO:0000256" key="9">
    <source>
        <dbReference type="ARBA" id="ARBA00022840"/>
    </source>
</evidence>
<evidence type="ECO:0000256" key="16">
    <source>
        <dbReference type="PIRSR" id="PIRSR600829-2"/>
    </source>
</evidence>
<feature type="binding site" evidence="17">
    <location>
        <begin position="92"/>
        <end position="93"/>
    </location>
    <ligand>
        <name>ATP</name>
        <dbReference type="ChEBI" id="CHEBI:30616"/>
    </ligand>
</feature>
<keyword evidence="9 17" id="KW-0067">ATP-binding</keyword>
<dbReference type="Proteomes" id="UP000177199">
    <property type="component" value="Unassembled WGS sequence"/>
</dbReference>
<evidence type="ECO:0000256" key="19">
    <source>
        <dbReference type="SAM" id="Phobius"/>
    </source>
</evidence>
<evidence type="ECO:0000256" key="17">
    <source>
        <dbReference type="PIRSR" id="PIRSR600829-3"/>
    </source>
</evidence>
<evidence type="ECO:0000256" key="7">
    <source>
        <dbReference type="ARBA" id="ARBA00022741"/>
    </source>
</evidence>
<organism evidence="20 21">
    <name type="scientific">Candidatus Roizmanbacteria bacterium RIFCSPHIGHO2_12_FULL_33_9</name>
    <dbReference type="NCBI Taxonomy" id="1802045"/>
    <lineage>
        <taxon>Bacteria</taxon>
        <taxon>Candidatus Roizmaniibacteriota</taxon>
    </lineage>
</organism>
<dbReference type="InterPro" id="IPR033717">
    <property type="entry name" value="UDPK"/>
</dbReference>
<comment type="cofactor">
    <cofactor evidence="18">
        <name>Mg(2+)</name>
        <dbReference type="ChEBI" id="CHEBI:18420"/>
    </cofactor>
    <text evidence="18">Mn(2+), Zn(2+), Cd(2+) and Co(2+) support activity to lesser extents.</text>
</comment>
<dbReference type="InterPro" id="IPR036945">
    <property type="entry name" value="DAGK_sf"/>
</dbReference>
<keyword evidence="12 19" id="KW-0472">Membrane</keyword>
<evidence type="ECO:0000256" key="4">
    <source>
        <dbReference type="ARBA" id="ARBA00022516"/>
    </source>
</evidence>
<protein>
    <recommendedName>
        <fullName evidence="22">Diacylglycerol kinase</fullName>
    </recommendedName>
</protein>
<feature type="transmembrane region" description="Helical" evidence="19">
    <location>
        <begin position="53"/>
        <end position="73"/>
    </location>
</feature>
<evidence type="ECO:0000256" key="5">
    <source>
        <dbReference type="ARBA" id="ARBA00022679"/>
    </source>
</evidence>
<evidence type="ECO:0000256" key="6">
    <source>
        <dbReference type="ARBA" id="ARBA00022692"/>
    </source>
</evidence>
<evidence type="ECO:0000256" key="11">
    <source>
        <dbReference type="ARBA" id="ARBA00023098"/>
    </source>
</evidence>
<dbReference type="PANTHER" id="PTHR34299:SF1">
    <property type="entry name" value="DIACYLGLYCEROL KINASE"/>
    <property type="match status" value="1"/>
</dbReference>
<evidence type="ECO:0000256" key="12">
    <source>
        <dbReference type="ARBA" id="ARBA00023136"/>
    </source>
</evidence>
<evidence type="ECO:0000256" key="15">
    <source>
        <dbReference type="PIRSR" id="PIRSR600829-1"/>
    </source>
</evidence>
<keyword evidence="4" id="KW-0444">Lipid biosynthesis</keyword>
<keyword evidence="6 19" id="KW-0812">Transmembrane</keyword>
<keyword evidence="10 19" id="KW-1133">Transmembrane helix</keyword>
<evidence type="ECO:0000256" key="13">
    <source>
        <dbReference type="ARBA" id="ARBA00023209"/>
    </source>
</evidence>
<dbReference type="EMBL" id="MFZV01000007">
    <property type="protein sequence ID" value="OGK31391.1"/>
    <property type="molecule type" value="Genomic_DNA"/>
</dbReference>
<evidence type="ECO:0000313" key="20">
    <source>
        <dbReference type="EMBL" id="OGK31391.1"/>
    </source>
</evidence>
<dbReference type="Pfam" id="PF01219">
    <property type="entry name" value="DAGK_prokar"/>
    <property type="match status" value="1"/>
</dbReference>
<comment type="subcellular location">
    <subcellularLocation>
        <location evidence="1">Cell membrane</location>
        <topology evidence="1">Multi-pass membrane protein</topology>
    </subcellularLocation>
</comment>
<dbReference type="InterPro" id="IPR000829">
    <property type="entry name" value="DAGK"/>
</dbReference>
<keyword evidence="14" id="KW-1208">Phospholipid metabolism</keyword>
<comment type="caution">
    <text evidence="20">The sequence shown here is derived from an EMBL/GenBank/DDBJ whole genome shotgun (WGS) entry which is preliminary data.</text>
</comment>
<keyword evidence="8" id="KW-0418">Kinase</keyword>
<keyword evidence="5" id="KW-0808">Transferase</keyword>
<keyword evidence="7 17" id="KW-0547">Nucleotide-binding</keyword>
<dbReference type="Gene3D" id="1.10.287.3610">
    <property type="match status" value="1"/>
</dbReference>
<name>A0A1F7HJK1_9BACT</name>
<keyword evidence="3" id="KW-1003">Cell membrane</keyword>
<evidence type="ECO:0000256" key="1">
    <source>
        <dbReference type="ARBA" id="ARBA00004651"/>
    </source>
</evidence>
<keyword evidence="13" id="KW-0594">Phospholipid biosynthesis</keyword>
<proteinExistence type="inferred from homology"/>
<feature type="binding site" evidence="16">
    <location>
        <position position="67"/>
    </location>
    <ligand>
        <name>substrate</name>
    </ligand>
</feature>
<keyword evidence="18" id="KW-0460">Magnesium</keyword>
<evidence type="ECO:0000313" key="21">
    <source>
        <dbReference type="Proteomes" id="UP000177199"/>
    </source>
</evidence>
<accession>A0A1F7HJK1</accession>
<evidence type="ECO:0008006" key="22">
    <source>
        <dbReference type="Google" id="ProtNLM"/>
    </source>
</evidence>
<dbReference type="CDD" id="cd14265">
    <property type="entry name" value="UDPK_IM_like"/>
    <property type="match status" value="1"/>
</dbReference>
<keyword evidence="18" id="KW-0479">Metal-binding</keyword>
<dbReference type="GO" id="GO:0008654">
    <property type="term" value="P:phospholipid biosynthetic process"/>
    <property type="evidence" value="ECO:0007669"/>
    <property type="project" value="UniProtKB-KW"/>
</dbReference>
<evidence type="ECO:0000256" key="14">
    <source>
        <dbReference type="ARBA" id="ARBA00023264"/>
    </source>
</evidence>
<evidence type="ECO:0000256" key="8">
    <source>
        <dbReference type="ARBA" id="ARBA00022777"/>
    </source>
</evidence>
<dbReference type="PANTHER" id="PTHR34299">
    <property type="entry name" value="DIACYLGLYCEROL KINASE"/>
    <property type="match status" value="1"/>
</dbReference>
<dbReference type="GO" id="GO:0005886">
    <property type="term" value="C:plasma membrane"/>
    <property type="evidence" value="ECO:0007669"/>
    <property type="project" value="UniProtKB-SubCell"/>
</dbReference>
<feature type="transmembrane region" description="Helical" evidence="19">
    <location>
        <begin position="94"/>
        <end position="115"/>
    </location>
</feature>
<gene>
    <name evidence="20" type="ORF">A3F29_01530</name>
</gene>
<evidence type="ECO:0000256" key="18">
    <source>
        <dbReference type="PIRSR" id="PIRSR600829-4"/>
    </source>
</evidence>
<reference evidence="20 21" key="1">
    <citation type="journal article" date="2016" name="Nat. Commun.">
        <title>Thousands of microbial genomes shed light on interconnected biogeochemical processes in an aquifer system.</title>
        <authorList>
            <person name="Anantharaman K."/>
            <person name="Brown C.T."/>
            <person name="Hug L.A."/>
            <person name="Sharon I."/>
            <person name="Castelle C.J."/>
            <person name="Probst A.J."/>
            <person name="Thomas B.C."/>
            <person name="Singh A."/>
            <person name="Wilkins M.J."/>
            <person name="Karaoz U."/>
            <person name="Brodie E.L."/>
            <person name="Williams K.H."/>
            <person name="Hubbard S.S."/>
            <person name="Banfield J.F."/>
        </authorList>
    </citation>
    <scope>NUCLEOTIDE SEQUENCE [LARGE SCALE GENOMIC DNA]</scope>
</reference>
<dbReference type="GO" id="GO:0005524">
    <property type="term" value="F:ATP binding"/>
    <property type="evidence" value="ECO:0007669"/>
    <property type="project" value="UniProtKB-KW"/>
</dbReference>